<dbReference type="InterPro" id="IPR032675">
    <property type="entry name" value="LRR_dom_sf"/>
</dbReference>
<sequence>MTYAEIRHAIGKLTRLKRLLLGKAVFPSRCEAFNNMMIHLAIHCRHLCESDIQARTEGLDTGLLALSTLDNLESIAFLAMDLSTHGVMALAKFPRLRHLTLYGNKQPELQHELEELKQTHPQLKVSWRDL</sequence>
<dbReference type="Proteomes" id="UP001234581">
    <property type="component" value="Unassembled WGS sequence"/>
</dbReference>
<dbReference type="SUPFAM" id="SSF52047">
    <property type="entry name" value="RNI-like"/>
    <property type="match status" value="1"/>
</dbReference>
<dbReference type="RefSeq" id="XP_058337522.1">
    <property type="nucleotide sequence ID" value="XM_058491717.1"/>
</dbReference>
<evidence type="ECO:0000313" key="1">
    <source>
        <dbReference type="EMBL" id="KAJ8652608.1"/>
    </source>
</evidence>
<dbReference type="EMBL" id="JARTCD010000099">
    <property type="protein sequence ID" value="KAJ8652608.1"/>
    <property type="molecule type" value="Genomic_DNA"/>
</dbReference>
<gene>
    <name evidence="1" type="ORF">O0I10_011754</name>
</gene>
<dbReference type="GeneID" id="83219153"/>
<organism evidence="1 2">
    <name type="scientific">Lichtheimia ornata</name>
    <dbReference type="NCBI Taxonomy" id="688661"/>
    <lineage>
        <taxon>Eukaryota</taxon>
        <taxon>Fungi</taxon>
        <taxon>Fungi incertae sedis</taxon>
        <taxon>Mucoromycota</taxon>
        <taxon>Mucoromycotina</taxon>
        <taxon>Mucoromycetes</taxon>
        <taxon>Mucorales</taxon>
        <taxon>Lichtheimiaceae</taxon>
        <taxon>Lichtheimia</taxon>
    </lineage>
</organism>
<name>A0AAD7US73_9FUNG</name>
<dbReference type="Gene3D" id="3.80.10.10">
    <property type="entry name" value="Ribonuclease Inhibitor"/>
    <property type="match status" value="1"/>
</dbReference>
<protein>
    <submittedName>
        <fullName evidence="1">Uncharacterized protein</fullName>
    </submittedName>
</protein>
<accession>A0AAD7US73</accession>
<evidence type="ECO:0000313" key="2">
    <source>
        <dbReference type="Proteomes" id="UP001234581"/>
    </source>
</evidence>
<reference evidence="1 2" key="1">
    <citation type="submission" date="2023-03" db="EMBL/GenBank/DDBJ databases">
        <title>Genome sequence of Lichtheimia ornata CBS 291.66.</title>
        <authorList>
            <person name="Mohabir J.T."/>
            <person name="Shea T.P."/>
            <person name="Kurbessoian T."/>
            <person name="Berby B."/>
            <person name="Fontaine J."/>
            <person name="Livny J."/>
            <person name="Gnirke A."/>
            <person name="Stajich J.E."/>
            <person name="Cuomo C.A."/>
        </authorList>
    </citation>
    <scope>NUCLEOTIDE SEQUENCE [LARGE SCALE GENOMIC DNA]</scope>
    <source>
        <strain evidence="1">CBS 291.66</strain>
    </source>
</reference>
<comment type="caution">
    <text evidence="1">The sequence shown here is derived from an EMBL/GenBank/DDBJ whole genome shotgun (WGS) entry which is preliminary data.</text>
</comment>
<dbReference type="AlphaFoldDB" id="A0AAD7US73"/>
<proteinExistence type="predicted"/>
<keyword evidence="2" id="KW-1185">Reference proteome</keyword>